<dbReference type="Proteomes" id="UP000571017">
    <property type="component" value="Unassembled WGS sequence"/>
</dbReference>
<accession>A0A838CQL3</accession>
<dbReference type="AlphaFoldDB" id="A0A838CQL3"/>
<reference evidence="2 3" key="1">
    <citation type="journal article" date="2004" name="Extremophiles">
        <title>Halobacillus locisalis sp. nov., a halophilic bacterium isolated from a marine solar saltern of the Yellow Sea in Korea.</title>
        <authorList>
            <person name="Yoon J.H."/>
            <person name="Kang K.H."/>
            <person name="Oh T.K."/>
            <person name="Park Y.H."/>
        </authorList>
    </citation>
    <scope>NUCLEOTIDE SEQUENCE [LARGE SCALE GENOMIC DNA]</scope>
    <source>
        <strain evidence="2 3">KCTC 3788</strain>
    </source>
</reference>
<feature type="chain" id="PRO_5039445207" description="DUF4367 domain-containing protein" evidence="1">
    <location>
        <begin position="21"/>
        <end position="163"/>
    </location>
</feature>
<protein>
    <recommendedName>
        <fullName evidence="4">DUF4367 domain-containing protein</fullName>
    </recommendedName>
</protein>
<keyword evidence="3" id="KW-1185">Reference proteome</keyword>
<keyword evidence="1" id="KW-0732">Signal</keyword>
<name>A0A838CQL3_9BACI</name>
<gene>
    <name evidence="2" type="ORF">H0266_04545</name>
</gene>
<dbReference type="RefSeq" id="WP_181471181.1">
    <property type="nucleotide sequence ID" value="NZ_JACEFG010000001.1"/>
</dbReference>
<sequence length="163" mass="18930">MKWYLLVLLCLLTACSSDNEFVSYDKDQVLEYTDYVNFNVEIPSKLPFEPEKITVAAEEVHDEDEKLKVTNNNFLELQFHQNMNDLTTPSITYRVTNNEGEHDYADQSVQLEETESAMYGTNGKMKMLMWESKGVHYKLFAHEESSVSKEQLIEIANHYTAVE</sequence>
<dbReference type="PROSITE" id="PS51257">
    <property type="entry name" value="PROKAR_LIPOPROTEIN"/>
    <property type="match status" value="1"/>
</dbReference>
<dbReference type="EMBL" id="JACEFG010000001">
    <property type="protein sequence ID" value="MBA2174168.1"/>
    <property type="molecule type" value="Genomic_DNA"/>
</dbReference>
<proteinExistence type="predicted"/>
<comment type="caution">
    <text evidence="2">The sequence shown here is derived from an EMBL/GenBank/DDBJ whole genome shotgun (WGS) entry which is preliminary data.</text>
</comment>
<evidence type="ECO:0000313" key="3">
    <source>
        <dbReference type="Proteomes" id="UP000571017"/>
    </source>
</evidence>
<evidence type="ECO:0008006" key="4">
    <source>
        <dbReference type="Google" id="ProtNLM"/>
    </source>
</evidence>
<organism evidence="2 3">
    <name type="scientific">Halobacillus locisalis</name>
    <dbReference type="NCBI Taxonomy" id="220753"/>
    <lineage>
        <taxon>Bacteria</taxon>
        <taxon>Bacillati</taxon>
        <taxon>Bacillota</taxon>
        <taxon>Bacilli</taxon>
        <taxon>Bacillales</taxon>
        <taxon>Bacillaceae</taxon>
        <taxon>Halobacillus</taxon>
    </lineage>
</organism>
<evidence type="ECO:0000256" key="1">
    <source>
        <dbReference type="SAM" id="SignalP"/>
    </source>
</evidence>
<evidence type="ECO:0000313" key="2">
    <source>
        <dbReference type="EMBL" id="MBA2174168.1"/>
    </source>
</evidence>
<feature type="signal peptide" evidence="1">
    <location>
        <begin position="1"/>
        <end position="20"/>
    </location>
</feature>